<gene>
    <name evidence="2" type="ORF">EXIGLDRAFT_746005</name>
</gene>
<evidence type="ECO:0000259" key="1">
    <source>
        <dbReference type="Pfam" id="PF00646"/>
    </source>
</evidence>
<dbReference type="InterPro" id="IPR001810">
    <property type="entry name" value="F-box_dom"/>
</dbReference>
<dbReference type="Gene3D" id="1.20.1280.50">
    <property type="match status" value="1"/>
</dbReference>
<accession>A0A165MU03</accession>
<dbReference type="Pfam" id="PF00646">
    <property type="entry name" value="F-box"/>
    <property type="match status" value="1"/>
</dbReference>
<dbReference type="Proteomes" id="UP000077266">
    <property type="component" value="Unassembled WGS sequence"/>
</dbReference>
<dbReference type="InterPro" id="IPR036047">
    <property type="entry name" value="F-box-like_dom_sf"/>
</dbReference>
<sequence length="505" mass="56062">MSFASRLPPELWCIAWETMPFADRVTVSHVSRHWRNIAIFCPLLWTHLDFFSTVHSSECDCDFCLYEDPISGEFVHTLNDPPGGTNRRLIAHVTRRSGKLPLSLNMFVGPFSTDMGLLEDFATDLCETGAADRLVSLRIAFDDQDALRSFLYTLHSLPALRTIFTEALPLPLEFRRSSDGHPWRNNYIDLPALQHMVLDSMCWKIILLDDDPSPTTITLPSLQSLVCELTDPEEVRLALDACPALQSLTVRVPPYYPNDYDSDAEFAWRLDAATKRRLSEIRRVAVTAVITVVSERWAIENFGGPLQRDVVLHYDTAYIPLHGFAVSRQLGDIHTFAVSTTTTRDIGPSFVCTMVDHTGSRRRIVFSTIHWRACIPRFLAAARPFIASLQVLQLTAGLVTHFLSQATPLSSLHTLVIFLGRADDLLLIADRLTQSLSRAVPSLSAVQLSAAAGQTVQVPVDVVASLLVCVRGVGPKVLKTLILDGVVLAGDLVVLDRHVADTVVM</sequence>
<keyword evidence="3" id="KW-1185">Reference proteome</keyword>
<proteinExistence type="predicted"/>
<dbReference type="AlphaFoldDB" id="A0A165MU03"/>
<protein>
    <recommendedName>
        <fullName evidence="1">F-box domain-containing protein</fullName>
    </recommendedName>
</protein>
<organism evidence="2 3">
    <name type="scientific">Exidia glandulosa HHB12029</name>
    <dbReference type="NCBI Taxonomy" id="1314781"/>
    <lineage>
        <taxon>Eukaryota</taxon>
        <taxon>Fungi</taxon>
        <taxon>Dikarya</taxon>
        <taxon>Basidiomycota</taxon>
        <taxon>Agaricomycotina</taxon>
        <taxon>Agaricomycetes</taxon>
        <taxon>Auriculariales</taxon>
        <taxon>Exidiaceae</taxon>
        <taxon>Exidia</taxon>
    </lineage>
</organism>
<name>A0A165MU03_EXIGL</name>
<reference evidence="2 3" key="1">
    <citation type="journal article" date="2016" name="Mol. Biol. Evol.">
        <title>Comparative Genomics of Early-Diverging Mushroom-Forming Fungi Provides Insights into the Origins of Lignocellulose Decay Capabilities.</title>
        <authorList>
            <person name="Nagy L.G."/>
            <person name="Riley R."/>
            <person name="Tritt A."/>
            <person name="Adam C."/>
            <person name="Daum C."/>
            <person name="Floudas D."/>
            <person name="Sun H."/>
            <person name="Yadav J.S."/>
            <person name="Pangilinan J."/>
            <person name="Larsson K.H."/>
            <person name="Matsuura K."/>
            <person name="Barry K."/>
            <person name="Labutti K."/>
            <person name="Kuo R."/>
            <person name="Ohm R.A."/>
            <person name="Bhattacharya S.S."/>
            <person name="Shirouzu T."/>
            <person name="Yoshinaga Y."/>
            <person name="Martin F.M."/>
            <person name="Grigoriev I.V."/>
            <person name="Hibbett D.S."/>
        </authorList>
    </citation>
    <scope>NUCLEOTIDE SEQUENCE [LARGE SCALE GENOMIC DNA]</scope>
    <source>
        <strain evidence="2 3">HHB12029</strain>
    </source>
</reference>
<evidence type="ECO:0000313" key="2">
    <source>
        <dbReference type="EMBL" id="KZV99752.1"/>
    </source>
</evidence>
<dbReference type="SUPFAM" id="SSF81383">
    <property type="entry name" value="F-box domain"/>
    <property type="match status" value="1"/>
</dbReference>
<dbReference type="InParanoid" id="A0A165MU03"/>
<evidence type="ECO:0000313" key="3">
    <source>
        <dbReference type="Proteomes" id="UP000077266"/>
    </source>
</evidence>
<feature type="domain" description="F-box" evidence="1">
    <location>
        <begin position="5"/>
        <end position="38"/>
    </location>
</feature>
<dbReference type="EMBL" id="KV425907">
    <property type="protein sequence ID" value="KZV99752.1"/>
    <property type="molecule type" value="Genomic_DNA"/>
</dbReference>